<feature type="non-terminal residue" evidence="6">
    <location>
        <position position="2005"/>
    </location>
</feature>
<feature type="repeat" description="WD" evidence="3">
    <location>
        <begin position="951"/>
        <end position="992"/>
    </location>
</feature>
<feature type="repeat" description="WD" evidence="3">
    <location>
        <begin position="993"/>
        <end position="1034"/>
    </location>
</feature>
<feature type="repeat" description="WD" evidence="3">
    <location>
        <begin position="867"/>
        <end position="908"/>
    </location>
</feature>
<feature type="repeat" description="WD" evidence="3">
    <location>
        <begin position="783"/>
        <end position="824"/>
    </location>
</feature>
<dbReference type="Pfam" id="PF23948">
    <property type="entry name" value="ARM_5"/>
    <property type="match status" value="1"/>
</dbReference>
<evidence type="ECO:0000256" key="3">
    <source>
        <dbReference type="PROSITE-ProRule" id="PRU00221"/>
    </source>
</evidence>
<feature type="region of interest" description="Disordered" evidence="4">
    <location>
        <begin position="534"/>
        <end position="554"/>
    </location>
</feature>
<dbReference type="InterPro" id="IPR020472">
    <property type="entry name" value="WD40_PAC1"/>
</dbReference>
<dbReference type="Pfam" id="PF00805">
    <property type="entry name" value="Pentapeptide"/>
    <property type="match status" value="1"/>
</dbReference>
<protein>
    <recommendedName>
        <fullName evidence="5">NACHT domain-containing protein</fullName>
    </recommendedName>
</protein>
<reference evidence="6" key="1">
    <citation type="journal article" date="2020" name="Fungal Divers.">
        <title>Resolving the Mortierellaceae phylogeny through synthesis of multi-gene phylogenetics and phylogenomics.</title>
        <authorList>
            <person name="Vandepol N."/>
            <person name="Liber J."/>
            <person name="Desiro A."/>
            <person name="Na H."/>
            <person name="Kennedy M."/>
            <person name="Barry K."/>
            <person name="Grigoriev I.V."/>
            <person name="Miller A.N."/>
            <person name="O'Donnell K."/>
            <person name="Stajich J.E."/>
            <person name="Bonito G."/>
        </authorList>
    </citation>
    <scope>NUCLEOTIDE SEQUENCE</scope>
    <source>
        <strain evidence="6">NRRL 2769</strain>
    </source>
</reference>
<dbReference type="PROSITE" id="PS00675">
    <property type="entry name" value="SIGMA54_INTERACT_1"/>
    <property type="match status" value="1"/>
</dbReference>
<name>A0A9P6N486_9FUNG</name>
<keyword evidence="7" id="KW-1185">Reference proteome</keyword>
<dbReference type="SUPFAM" id="SSF50998">
    <property type="entry name" value="Quinoprotein alcohol dehydrogenase-like"/>
    <property type="match status" value="1"/>
</dbReference>
<dbReference type="InterPro" id="IPR036322">
    <property type="entry name" value="WD40_repeat_dom_sf"/>
</dbReference>
<feature type="repeat" description="WD" evidence="3">
    <location>
        <begin position="1119"/>
        <end position="1160"/>
    </location>
</feature>
<evidence type="ECO:0000259" key="5">
    <source>
        <dbReference type="PROSITE" id="PS50837"/>
    </source>
</evidence>
<dbReference type="PROSITE" id="PS00678">
    <property type="entry name" value="WD_REPEATS_1"/>
    <property type="match status" value="12"/>
</dbReference>
<feature type="repeat" description="WD" evidence="3">
    <location>
        <begin position="1203"/>
        <end position="1244"/>
    </location>
</feature>
<dbReference type="SUPFAM" id="SSF141571">
    <property type="entry name" value="Pentapeptide repeat-like"/>
    <property type="match status" value="1"/>
</dbReference>
<dbReference type="CDD" id="cd00200">
    <property type="entry name" value="WD40"/>
    <property type="match status" value="2"/>
</dbReference>
<dbReference type="Pfam" id="PF23238">
    <property type="entry name" value="DUF7068"/>
    <property type="match status" value="1"/>
</dbReference>
<dbReference type="PROSITE" id="PS50837">
    <property type="entry name" value="NACHT"/>
    <property type="match status" value="1"/>
</dbReference>
<dbReference type="InterPro" id="IPR025662">
    <property type="entry name" value="Sigma_54_int_dom_ATP-bd_1"/>
</dbReference>
<dbReference type="InterPro" id="IPR007111">
    <property type="entry name" value="NACHT_NTPase"/>
</dbReference>
<feature type="repeat" description="WD" evidence="3">
    <location>
        <begin position="1035"/>
        <end position="1076"/>
    </location>
</feature>
<dbReference type="Gene3D" id="2.130.10.10">
    <property type="entry name" value="YVTN repeat-like/Quinoprotein amine dehydrogenase"/>
    <property type="match status" value="7"/>
</dbReference>
<evidence type="ECO:0000256" key="2">
    <source>
        <dbReference type="ARBA" id="ARBA00022737"/>
    </source>
</evidence>
<dbReference type="InterPro" id="IPR055496">
    <property type="entry name" value="DUF7068"/>
</dbReference>
<feature type="repeat" description="WD" evidence="3">
    <location>
        <begin position="825"/>
        <end position="866"/>
    </location>
</feature>
<feature type="repeat" description="WD" evidence="3">
    <location>
        <begin position="909"/>
        <end position="950"/>
    </location>
</feature>
<keyword evidence="2" id="KW-0677">Repeat</keyword>
<dbReference type="InterPro" id="IPR015943">
    <property type="entry name" value="WD40/YVTN_repeat-like_dom_sf"/>
</dbReference>
<dbReference type="Pfam" id="PF05729">
    <property type="entry name" value="NACHT"/>
    <property type="match status" value="1"/>
</dbReference>
<keyword evidence="1 3" id="KW-0853">WD repeat</keyword>
<dbReference type="SMART" id="SM00320">
    <property type="entry name" value="WD40"/>
    <property type="match status" value="15"/>
</dbReference>
<feature type="repeat" description="WD" evidence="3">
    <location>
        <begin position="1287"/>
        <end position="1322"/>
    </location>
</feature>
<dbReference type="EMBL" id="JAAAID010000058">
    <property type="protein sequence ID" value="KAG0023406.1"/>
    <property type="molecule type" value="Genomic_DNA"/>
</dbReference>
<organism evidence="6 7">
    <name type="scientific">Entomortierella chlamydospora</name>
    <dbReference type="NCBI Taxonomy" id="101097"/>
    <lineage>
        <taxon>Eukaryota</taxon>
        <taxon>Fungi</taxon>
        <taxon>Fungi incertae sedis</taxon>
        <taxon>Mucoromycota</taxon>
        <taxon>Mortierellomycotina</taxon>
        <taxon>Mortierellomycetes</taxon>
        <taxon>Mortierellales</taxon>
        <taxon>Mortierellaceae</taxon>
        <taxon>Entomortierella</taxon>
    </lineage>
</organism>
<dbReference type="Pfam" id="PF00400">
    <property type="entry name" value="WD40"/>
    <property type="match status" value="5"/>
</dbReference>
<accession>A0A9P6N486</accession>
<dbReference type="Pfam" id="PF25173">
    <property type="entry name" value="Beta-prop_WDR3_1st"/>
    <property type="match status" value="2"/>
</dbReference>
<dbReference type="InterPro" id="IPR001680">
    <property type="entry name" value="WD40_rpt"/>
</dbReference>
<evidence type="ECO:0000313" key="7">
    <source>
        <dbReference type="Proteomes" id="UP000703661"/>
    </source>
</evidence>
<proteinExistence type="predicted"/>
<dbReference type="PRINTS" id="PR00320">
    <property type="entry name" value="GPROTEINBRPT"/>
</dbReference>
<dbReference type="Proteomes" id="UP000703661">
    <property type="component" value="Unassembled WGS sequence"/>
</dbReference>
<sequence>LRGLDRLVQEGRFADFEQLVREAPCRHNPAFRWGVYQRLGEIAANIVWDLNTRKCAVNFLRQEYDNDVNKDQQVNTLQWILYILNQLAESYKDIIDGPVQELLLEAQTSSSSGKETPYRGYDNLTLHPIVVTPPLTEFPLLDFVQNKPDVEAPLRQLRRERLKDRGGDVYISPRAKATSRATDHFDLNTKVQEFLASDRKVFLLLGDSGAGKSTFNRALEINLWDNYDKTNGRIPLFIYLPAIEKPERELIAERLRQANFTESQILELKLYREFILICDGYDETQQTRNLYMSNQFNQPGQWRAQMVISCRVEYTGVDYKDCFQPIDRNSGKDTGQYQEAIISPFTKEQVQDYIEQYVSLRKSSWGLEDYLKALKRIPNLQDLVKNPFLLKLSLEVLPHLSRFSSTHITRVQLYDEFVAQWIDRGKIRLREMELSPYDKETFKRMTDSGFQQHGITYLKELVTAIYEHQNGNPVVYYSEHHDRRTWKEAFFSEKDGRHLLREVIPLTRNGDQYRFIHKSLLEYGLTLAIYEPSKRNEETEEKPSMSRRGSTSSVLSFECVPSTERKTTADEQSLLDSPLGKRNLVGEPYVLRFLTERVREEPVFRDQLNAVIERSKYDKTVRIAAANAITILIRAGFRFNSADLRNIKIPGADLSFGMFDSAQLEGADLRKVNLRNVWMRQANLRGAQMKGAQFGELPFLQEDDRVMCCAYSPDGKTYAAGLYNGNISLYKTSSWDRTQTLKGHGGCVNSISFSATGDRVVSGSLDSTVRLWDVHTGKCVYVLQGHSGQVMTVACSPKGDRIASGSRDNTVRLWDIDTGKCVHTLQGHSSWVFSLIYSSNGDRFASSSDDRTVRLWDADTGKCIYVLKDHNAIVRTVTYSPKVDQIASGSDDKAIRLWDVNTGKCAHTLEGHSGWVRSLSYSPIGDRVASGSDDKTVQLWNAQTGERIHTLKGHGDVIPTVMYSPKGDRIASGSYDKTVRLWDVDTGECIQTLQGHSNYVVIVMYSPKGDHIASGSYDKTVRLWDVDTGECISTFQGHSGWVRSVMYSPKGDQIASGADDSTVRLWDVETGECTHTLQGHSRGVGTVVYSPEGDRIATGSDDSILRLWDVDAGEFIHTLRGHDRDIKIVAYSPKGDQVATGSYDNTVRLWDVNTGECIRTLQGHSWAVRGVAYSPKGDQIASGSYDKTIRLWDVETGECVNAFQGHDHWVRCVVYSPKGGRLASGSDDSRVRLWDLDTGECIHTLQGHSRFVSSVAYSPKGDYVASGGDDRTVRLWDVETGQCLTIISGFSNCVGSIAFENNFSSLYLVTGSWDKSIRRWRIIKERDRHKAALCWSSSHEVLTICDLSFEDVQDLSGSNQRLLIQRGALVPKSMSSGQDSLVGFERDDMPNEHETEQTKLILFRTLLTLGEKAQEGQYHTQDDLYQGQVEIKEASNYHEQSTGDHPIDAQERPEDSSPALLSFNHVQLALQAYYEPYLNIQRASGDTLNLESCYINLTIVEASDQRQKDKEGLKVRAAGLYRVASYGGITKTNTKAPIPLEKLFDKRLLRDGGEDVPKATLIQGRAGSGKTTLCKKLVNLHQSGLWRDRFDAVLWLPLNQLKGLGARNIEDLLHEKYFAQHLEQERETPVSLTAAHARSGKILFLLDGLDEIILDAKSGNDAALGPLLKYLLRQNHVIITSKPSGVDTSILPTLDLELETIGFSMENVNDYLHRVLNPDTAKVVQGFIKATPLIQDLVSIPVHLDVICFNWDALLLDKDSLTITELYQPMVTKLWCRYLLKKSTAGEELEPRQIKSLSQHQIDQLVAAENEYLGYLAFKGFRDNQIKFHERSLCGAIEELNQHRVKANQELLPPQLPDMLKQTSFLHTADADSDAGMDCSQHAWYFSHLTFQEYFMATWLARHLQIEQNGSISSPTPMMTVEETKAYIRQHKYNPRHHIVWWMLAGLLEGEALTSFFGVLQEAPEDSTGGYHFHLLAACLKEGRSQLDSESAKGLEVQLAQWLHL</sequence>
<evidence type="ECO:0000256" key="1">
    <source>
        <dbReference type="ARBA" id="ARBA00022574"/>
    </source>
</evidence>
<dbReference type="InterPro" id="IPR027417">
    <property type="entry name" value="P-loop_NTPase"/>
</dbReference>
<dbReference type="Gene3D" id="3.40.50.300">
    <property type="entry name" value="P-loop containing nucleotide triphosphate hydrolases"/>
    <property type="match status" value="2"/>
</dbReference>
<feature type="repeat" description="WD" evidence="3">
    <location>
        <begin position="1245"/>
        <end position="1286"/>
    </location>
</feature>
<dbReference type="PANTHER" id="PTHR19848">
    <property type="entry name" value="WD40 REPEAT PROTEIN"/>
    <property type="match status" value="1"/>
</dbReference>
<dbReference type="InterPro" id="IPR019775">
    <property type="entry name" value="WD40_repeat_CS"/>
</dbReference>
<feature type="region of interest" description="Disordered" evidence="4">
    <location>
        <begin position="1436"/>
        <end position="1455"/>
    </location>
</feature>
<dbReference type="Gene3D" id="2.160.20.80">
    <property type="entry name" value="E3 ubiquitin-protein ligase SopA"/>
    <property type="match status" value="1"/>
</dbReference>
<dbReference type="InterPro" id="IPR001646">
    <property type="entry name" value="5peptide_repeat"/>
</dbReference>
<dbReference type="PANTHER" id="PTHR19848:SF8">
    <property type="entry name" value="F-BOX AND WD REPEAT DOMAIN CONTAINING 7"/>
    <property type="match status" value="1"/>
</dbReference>
<dbReference type="SUPFAM" id="SSF50978">
    <property type="entry name" value="WD40 repeat-like"/>
    <property type="match status" value="1"/>
</dbReference>
<feature type="domain" description="NACHT" evidence="5">
    <location>
        <begin position="1558"/>
        <end position="1685"/>
    </location>
</feature>
<evidence type="ECO:0000313" key="6">
    <source>
        <dbReference type="EMBL" id="KAG0023406.1"/>
    </source>
</evidence>
<feature type="repeat" description="WD" evidence="3">
    <location>
        <begin position="741"/>
        <end position="782"/>
    </location>
</feature>
<dbReference type="InterPro" id="IPR056251">
    <property type="entry name" value="Arm_rpt_dom"/>
</dbReference>
<gene>
    <name evidence="6" type="ORF">BGZ80_009530</name>
</gene>
<dbReference type="PROSITE" id="PS50294">
    <property type="entry name" value="WD_REPEATS_REGION"/>
    <property type="match status" value="13"/>
</dbReference>
<evidence type="ECO:0000256" key="4">
    <source>
        <dbReference type="SAM" id="MobiDB-lite"/>
    </source>
</evidence>
<dbReference type="PROSITE" id="PS50082">
    <property type="entry name" value="WD_REPEATS_2"/>
    <property type="match status" value="14"/>
</dbReference>
<feature type="compositionally biased region" description="Basic and acidic residues" evidence="4">
    <location>
        <begin position="534"/>
        <end position="544"/>
    </location>
</feature>
<feature type="repeat" description="WD" evidence="3">
    <location>
        <begin position="1161"/>
        <end position="1202"/>
    </location>
</feature>
<dbReference type="InterPro" id="IPR011047">
    <property type="entry name" value="Quinoprotein_ADH-like_sf"/>
</dbReference>
<feature type="repeat" description="WD" evidence="3">
    <location>
        <begin position="1077"/>
        <end position="1118"/>
    </location>
</feature>
<comment type="caution">
    <text evidence="6">The sequence shown here is derived from an EMBL/GenBank/DDBJ whole genome shotgun (WGS) entry which is preliminary data.</text>
</comment>
<dbReference type="SUPFAM" id="SSF52540">
    <property type="entry name" value="P-loop containing nucleoside triphosphate hydrolases"/>
    <property type="match status" value="1"/>
</dbReference>